<dbReference type="GO" id="GO:0007165">
    <property type="term" value="P:signal transduction"/>
    <property type="evidence" value="ECO:0007669"/>
    <property type="project" value="InterPro"/>
</dbReference>
<evidence type="ECO:0000313" key="6">
    <source>
        <dbReference type="Proteomes" id="UP001154114"/>
    </source>
</evidence>
<dbReference type="SUPFAM" id="SSF48350">
    <property type="entry name" value="GTPase activation domain, GAP"/>
    <property type="match status" value="1"/>
</dbReference>
<reference evidence="5" key="1">
    <citation type="submission" date="2021-12" db="EMBL/GenBank/DDBJ databases">
        <authorList>
            <person name="King R."/>
        </authorList>
    </citation>
    <scope>NUCLEOTIDE SEQUENCE</scope>
</reference>
<dbReference type="GO" id="GO:0005096">
    <property type="term" value="F:GTPase activator activity"/>
    <property type="evidence" value="ECO:0007669"/>
    <property type="project" value="UniProtKB-KW"/>
</dbReference>
<dbReference type="Proteomes" id="UP001154114">
    <property type="component" value="Chromosome 1"/>
</dbReference>
<dbReference type="PANTHER" id="PTHR45899">
    <property type="entry name" value="RHO GTPASE ACTIVATING PROTEIN AT 15B, ISOFORM C"/>
    <property type="match status" value="1"/>
</dbReference>
<dbReference type="SMART" id="SM00233">
    <property type="entry name" value="PH"/>
    <property type="match status" value="3"/>
</dbReference>
<protein>
    <recommendedName>
        <fullName evidence="7">Arf-GAP with Rho-GAP domain, ANK repeat and PH domain-containing protein 2</fullName>
    </recommendedName>
</protein>
<evidence type="ECO:0000256" key="2">
    <source>
        <dbReference type="SAM" id="MobiDB-lite"/>
    </source>
</evidence>
<dbReference type="CDD" id="cd00821">
    <property type="entry name" value="PH"/>
    <property type="match status" value="1"/>
</dbReference>
<dbReference type="CDD" id="cd17113">
    <property type="entry name" value="RA_ARAPs"/>
    <property type="match status" value="1"/>
</dbReference>
<dbReference type="Pfam" id="PF00169">
    <property type="entry name" value="PH"/>
    <property type="match status" value="1"/>
</dbReference>
<keyword evidence="1" id="KW-0343">GTPase activation</keyword>
<dbReference type="PROSITE" id="PS50003">
    <property type="entry name" value="PH_DOMAIN"/>
    <property type="match status" value="2"/>
</dbReference>
<dbReference type="PROSITE" id="PS50238">
    <property type="entry name" value="RHOGAP"/>
    <property type="match status" value="1"/>
</dbReference>
<feature type="domain" description="PH" evidence="3">
    <location>
        <begin position="582"/>
        <end position="684"/>
    </location>
</feature>
<dbReference type="InterPro" id="IPR052227">
    <property type="entry name" value="Arf-Rho-GAP_ANK-PH_domain"/>
</dbReference>
<dbReference type="InterPro" id="IPR008936">
    <property type="entry name" value="Rho_GTPase_activation_prot"/>
</dbReference>
<dbReference type="InterPro" id="IPR001849">
    <property type="entry name" value="PH_domain"/>
</dbReference>
<proteinExistence type="predicted"/>
<organism evidence="5 6">
    <name type="scientific">Chrysodeixis includens</name>
    <name type="common">Soybean looper</name>
    <name type="synonym">Pseudoplusia includens</name>
    <dbReference type="NCBI Taxonomy" id="689277"/>
    <lineage>
        <taxon>Eukaryota</taxon>
        <taxon>Metazoa</taxon>
        <taxon>Ecdysozoa</taxon>
        <taxon>Arthropoda</taxon>
        <taxon>Hexapoda</taxon>
        <taxon>Insecta</taxon>
        <taxon>Pterygota</taxon>
        <taxon>Neoptera</taxon>
        <taxon>Endopterygota</taxon>
        <taxon>Lepidoptera</taxon>
        <taxon>Glossata</taxon>
        <taxon>Ditrysia</taxon>
        <taxon>Noctuoidea</taxon>
        <taxon>Noctuidae</taxon>
        <taxon>Plusiinae</taxon>
        <taxon>Chrysodeixis</taxon>
    </lineage>
</organism>
<dbReference type="SUPFAM" id="SSF50729">
    <property type="entry name" value="PH domain-like"/>
    <property type="match status" value="3"/>
</dbReference>
<name>A0A9P0FNV5_CHRIL</name>
<dbReference type="InterPro" id="IPR000198">
    <property type="entry name" value="RhoGAP_dom"/>
</dbReference>
<feature type="domain" description="Rho-GAP" evidence="4">
    <location>
        <begin position="693"/>
        <end position="881"/>
    </location>
</feature>
<gene>
    <name evidence="5" type="ORF">CINC_LOCUS247</name>
</gene>
<accession>A0A9P0FNV5</accession>
<dbReference type="AlphaFoldDB" id="A0A9P0FNV5"/>
<evidence type="ECO:0000259" key="4">
    <source>
        <dbReference type="PROSITE" id="PS50238"/>
    </source>
</evidence>
<dbReference type="GO" id="GO:0005737">
    <property type="term" value="C:cytoplasm"/>
    <property type="evidence" value="ECO:0007669"/>
    <property type="project" value="TreeGrafter"/>
</dbReference>
<dbReference type="SMART" id="SM00324">
    <property type="entry name" value="RhoGAP"/>
    <property type="match status" value="1"/>
</dbReference>
<dbReference type="Gene3D" id="3.10.20.90">
    <property type="entry name" value="Phosphatidylinositol 3-kinase Catalytic Subunit, Chain A, domain 1"/>
    <property type="match status" value="1"/>
</dbReference>
<dbReference type="EMBL" id="LR824004">
    <property type="protein sequence ID" value="CAH0577866.1"/>
    <property type="molecule type" value="Genomic_DNA"/>
</dbReference>
<dbReference type="PANTHER" id="PTHR45899:SF2">
    <property type="entry name" value="RHO GTPASE ACTIVATING PROTEIN AT 15B, ISOFORM C"/>
    <property type="match status" value="1"/>
</dbReference>
<evidence type="ECO:0008006" key="7">
    <source>
        <dbReference type="Google" id="ProtNLM"/>
    </source>
</evidence>
<keyword evidence="6" id="KW-1185">Reference proteome</keyword>
<evidence type="ECO:0000259" key="3">
    <source>
        <dbReference type="PROSITE" id="PS50003"/>
    </source>
</evidence>
<dbReference type="Pfam" id="PF00620">
    <property type="entry name" value="RhoGAP"/>
    <property type="match status" value="1"/>
</dbReference>
<dbReference type="GO" id="GO:0005547">
    <property type="term" value="F:phosphatidylinositol-3,4,5-trisphosphate binding"/>
    <property type="evidence" value="ECO:0007669"/>
    <property type="project" value="TreeGrafter"/>
</dbReference>
<dbReference type="OrthoDB" id="29546at2759"/>
<feature type="region of interest" description="Disordered" evidence="2">
    <location>
        <begin position="1"/>
        <end position="36"/>
    </location>
</feature>
<dbReference type="Gene3D" id="2.30.29.30">
    <property type="entry name" value="Pleckstrin-homology domain (PH domain)/Phosphotyrosine-binding domain (PTB)"/>
    <property type="match status" value="2"/>
</dbReference>
<dbReference type="InterPro" id="IPR011993">
    <property type="entry name" value="PH-like_dom_sf"/>
</dbReference>
<dbReference type="Gene3D" id="1.10.555.10">
    <property type="entry name" value="Rho GTPase activation protein"/>
    <property type="match status" value="1"/>
</dbReference>
<feature type="domain" description="PH" evidence="3">
    <location>
        <begin position="460"/>
        <end position="572"/>
    </location>
</feature>
<sequence>MDSPPVPKPRSAFLPQNEPLVRPVPVPRTKLPQPADRVTASDIFKSISTVSKQISEDVALKVSSSAKSANEKFEKSIQDGSKFAKDTLEKTLTTSRAVRQSVTKSVIEGTRTAGLRLRRTKKPDSLDENDTQRCVSMPAVDVSLFDNIQFNSPLLEQKRFHNESVTTQKSVDHPNLHLNTKVFDDLSLFSSNSDNTDSVSSFSYDIGKDFDQHASSLTLESEQMTYDIPKPSRTNSIVSSMSSTSVGSCPEVPERRKKRESAVPVEIMKHNTMYENWVLPTQASASTTPTSPTREAAEVDTFDEELQKPRKSTLYEFDPLQSSTSTQKLQKFEGMSNELLLLESFLIGDTYGTIVASDNTDDSFEFYESDYFNPPTPPERSDSLFNDPKPSIIDKDSSSHWFVPDEGDTKSVVEDDTKSTNTVMRKFSHMLKFEKLNKTVKPAVQKVDCVDRPPVNSMLVPYFSGLLTRIVSGVVEDLFKNSQTRYCVLSDQKLMCYSDPTNSVLKEAYTLDSIYSVQIVLPLSSSTTSNSYCFELAVSSGGLRSTPRKILFSCASASERRNWAQKIAEHLTCGFATKYTSEFTRCGWCYLKEGVTGEWRGAWVMLIRRVMVYYTAKEPAVCTVDLRKTRCVVTQEADEDTKQACPTDGSDNLLLDCPHATLYLRFPHERELKGWRYMVKLAAHNNGAHIHHQQLTKEDVPAIVDKCLSFIYAHGSLSEGIYRRAGSSSVLSELLARFRRDAWSVQLSPSQHTEHDVAGVLKRFFRDLPEALVPQDKHQDLVKASEIPEGPARYAEYRRVMSSLPLVARNTTRKLFAHLYFLHTMSHANKMGAENLASVWAPTIMPAAMPQKAKLDNSFMGWSSGEVYVVGDLIANFEAVWEPTEAERRREAAVRRVIMRVLSHAAPQAPRAAGDLRTWVYVGDKTTCYQISLTPNKTSSDVCIELCEKAKSESHLLMLEEVICNESMRRVVHIDEVVLDVVLRWSYWDEDDRKNNYLLVKRNKILHDMEAMRQTTSVCGELRFASESMKSFKMHMFEVQNKRLCYFKDKQGSHKLEEWKVKDVLWYVGHEPKRNPQSRWAITFIPRNKQKRSKDKPWFGCTIAGAVTEDHLKWMTALMFAEHTNILPTPRLVIT</sequence>
<feature type="compositionally biased region" description="Low complexity" evidence="2">
    <location>
        <begin position="232"/>
        <end position="248"/>
    </location>
</feature>
<evidence type="ECO:0000256" key="1">
    <source>
        <dbReference type="ARBA" id="ARBA00022468"/>
    </source>
</evidence>
<evidence type="ECO:0000313" key="5">
    <source>
        <dbReference type="EMBL" id="CAH0577866.1"/>
    </source>
</evidence>
<feature type="region of interest" description="Disordered" evidence="2">
    <location>
        <begin position="232"/>
        <end position="261"/>
    </location>
</feature>